<accession>A0A7W9YFN2</accession>
<gene>
    <name evidence="2" type="ORF">HNR23_000671</name>
</gene>
<dbReference type="Proteomes" id="UP000546642">
    <property type="component" value="Unassembled WGS sequence"/>
</dbReference>
<keyword evidence="3" id="KW-1185">Reference proteome</keyword>
<feature type="compositionally biased region" description="Gly residues" evidence="1">
    <location>
        <begin position="23"/>
        <end position="34"/>
    </location>
</feature>
<protein>
    <submittedName>
        <fullName evidence="2">Uncharacterized protein</fullName>
    </submittedName>
</protein>
<evidence type="ECO:0000256" key="1">
    <source>
        <dbReference type="SAM" id="MobiDB-lite"/>
    </source>
</evidence>
<evidence type="ECO:0000313" key="2">
    <source>
        <dbReference type="EMBL" id="MBB6170611.1"/>
    </source>
</evidence>
<evidence type="ECO:0000313" key="3">
    <source>
        <dbReference type="Proteomes" id="UP000546642"/>
    </source>
</evidence>
<organism evidence="2 3">
    <name type="scientific">Nocardiopsis mwathae</name>
    <dbReference type="NCBI Taxonomy" id="1472723"/>
    <lineage>
        <taxon>Bacteria</taxon>
        <taxon>Bacillati</taxon>
        <taxon>Actinomycetota</taxon>
        <taxon>Actinomycetes</taxon>
        <taxon>Streptosporangiales</taxon>
        <taxon>Nocardiopsidaceae</taxon>
        <taxon>Nocardiopsis</taxon>
    </lineage>
</organism>
<sequence>MSGTAPPNRRALPDGNPAAIGYTPGGALGDGAPGLDGQAGPCA</sequence>
<name>A0A7W9YFN2_9ACTN</name>
<dbReference type="AlphaFoldDB" id="A0A7W9YFN2"/>
<dbReference type="EMBL" id="JACHDS010000001">
    <property type="protein sequence ID" value="MBB6170611.1"/>
    <property type="molecule type" value="Genomic_DNA"/>
</dbReference>
<proteinExistence type="predicted"/>
<reference evidence="2 3" key="1">
    <citation type="submission" date="2020-08" db="EMBL/GenBank/DDBJ databases">
        <title>Sequencing the genomes of 1000 actinobacteria strains.</title>
        <authorList>
            <person name="Klenk H.-P."/>
        </authorList>
    </citation>
    <scope>NUCLEOTIDE SEQUENCE [LARGE SCALE GENOMIC DNA]</scope>
    <source>
        <strain evidence="2 3">DSM 46659</strain>
    </source>
</reference>
<comment type="caution">
    <text evidence="2">The sequence shown here is derived from an EMBL/GenBank/DDBJ whole genome shotgun (WGS) entry which is preliminary data.</text>
</comment>
<feature type="region of interest" description="Disordered" evidence="1">
    <location>
        <begin position="1"/>
        <end position="43"/>
    </location>
</feature>